<feature type="compositionally biased region" description="Low complexity" evidence="1">
    <location>
        <begin position="238"/>
        <end position="248"/>
    </location>
</feature>
<evidence type="ECO:0000256" key="2">
    <source>
        <dbReference type="SAM" id="Phobius"/>
    </source>
</evidence>
<dbReference type="Proteomes" id="UP000193411">
    <property type="component" value="Unassembled WGS sequence"/>
</dbReference>
<organism evidence="3 4">
    <name type="scientific">Catenaria anguillulae PL171</name>
    <dbReference type="NCBI Taxonomy" id="765915"/>
    <lineage>
        <taxon>Eukaryota</taxon>
        <taxon>Fungi</taxon>
        <taxon>Fungi incertae sedis</taxon>
        <taxon>Blastocladiomycota</taxon>
        <taxon>Blastocladiomycetes</taxon>
        <taxon>Blastocladiales</taxon>
        <taxon>Catenariaceae</taxon>
        <taxon>Catenaria</taxon>
    </lineage>
</organism>
<evidence type="ECO:0000256" key="1">
    <source>
        <dbReference type="SAM" id="MobiDB-lite"/>
    </source>
</evidence>
<name>A0A1Y2HTY0_9FUNG</name>
<sequence length="280" mass="29561">MPLEFIKYIIFACCVCLLVMFAWLLRPRQVVINDGEAGERIITVAPALSLADYYVRSDEEARHARERAEAILREAMAHQHQVAVEDAIDPLPPYSLYGGNDDVHLDLESRLAIVVDQLESGGIVVSATRPVLASAGTPILPVSEGAGCGSCGNGGVRQHQHHRRSRHATPPGSRQNSAPSSPTNPLFADPISPSIVPSDPLPIVRLTLSLPPPPKYADKVGVRLEANGVDEGGCACASSSGSISSPSVPAAPPSSPVLSPVEPEQVPLPMSPTVEVCVEA</sequence>
<dbReference type="AlphaFoldDB" id="A0A1Y2HTY0"/>
<comment type="caution">
    <text evidence="3">The sequence shown here is derived from an EMBL/GenBank/DDBJ whole genome shotgun (WGS) entry which is preliminary data.</text>
</comment>
<reference evidence="3 4" key="1">
    <citation type="submission" date="2016-07" db="EMBL/GenBank/DDBJ databases">
        <title>Pervasive Adenine N6-methylation of Active Genes in Fungi.</title>
        <authorList>
            <consortium name="DOE Joint Genome Institute"/>
            <person name="Mondo S.J."/>
            <person name="Dannebaum R.O."/>
            <person name="Kuo R.C."/>
            <person name="Labutti K."/>
            <person name="Haridas S."/>
            <person name="Kuo A."/>
            <person name="Salamov A."/>
            <person name="Ahrendt S.R."/>
            <person name="Lipzen A."/>
            <person name="Sullivan W."/>
            <person name="Andreopoulos W.B."/>
            <person name="Clum A."/>
            <person name="Lindquist E."/>
            <person name="Daum C."/>
            <person name="Ramamoorthy G.K."/>
            <person name="Gryganskyi A."/>
            <person name="Culley D."/>
            <person name="Magnuson J.K."/>
            <person name="James T.Y."/>
            <person name="O'Malley M.A."/>
            <person name="Stajich J.E."/>
            <person name="Spatafora J.W."/>
            <person name="Visel A."/>
            <person name="Grigoriev I.V."/>
        </authorList>
    </citation>
    <scope>NUCLEOTIDE SEQUENCE [LARGE SCALE GENOMIC DNA]</scope>
    <source>
        <strain evidence="3 4">PL171</strain>
    </source>
</reference>
<evidence type="ECO:0000313" key="4">
    <source>
        <dbReference type="Proteomes" id="UP000193411"/>
    </source>
</evidence>
<evidence type="ECO:0000313" key="3">
    <source>
        <dbReference type="EMBL" id="ORZ38055.1"/>
    </source>
</evidence>
<proteinExistence type="predicted"/>
<feature type="compositionally biased region" description="Basic residues" evidence="1">
    <location>
        <begin position="158"/>
        <end position="167"/>
    </location>
</feature>
<feature type="compositionally biased region" description="Polar residues" evidence="1">
    <location>
        <begin position="172"/>
        <end position="184"/>
    </location>
</feature>
<keyword evidence="2" id="KW-1133">Transmembrane helix</keyword>
<dbReference type="OrthoDB" id="5574365at2759"/>
<accession>A0A1Y2HTY0</accession>
<feature type="compositionally biased region" description="Low complexity" evidence="1">
    <location>
        <begin position="256"/>
        <end position="268"/>
    </location>
</feature>
<keyword evidence="2" id="KW-0472">Membrane</keyword>
<feature type="transmembrane region" description="Helical" evidence="2">
    <location>
        <begin position="6"/>
        <end position="25"/>
    </location>
</feature>
<gene>
    <name evidence="3" type="ORF">BCR44DRAFT_1429499</name>
</gene>
<feature type="region of interest" description="Disordered" evidence="1">
    <location>
        <begin position="151"/>
        <end position="192"/>
    </location>
</feature>
<protein>
    <submittedName>
        <fullName evidence="3">Uncharacterized protein</fullName>
    </submittedName>
</protein>
<keyword evidence="2" id="KW-0812">Transmembrane</keyword>
<dbReference type="EMBL" id="MCFL01000010">
    <property type="protein sequence ID" value="ORZ38055.1"/>
    <property type="molecule type" value="Genomic_DNA"/>
</dbReference>
<feature type="region of interest" description="Disordered" evidence="1">
    <location>
        <begin position="236"/>
        <end position="272"/>
    </location>
</feature>
<keyword evidence="4" id="KW-1185">Reference proteome</keyword>